<name>A0A543Q7V0_ACITH</name>
<dbReference type="GO" id="GO:0008830">
    <property type="term" value="F:dTDP-4-dehydrorhamnose 3,5-epimerase activity"/>
    <property type="evidence" value="ECO:0007669"/>
    <property type="project" value="UniProtKB-EC"/>
</dbReference>
<comment type="caution">
    <text evidence="10">The sequence shown here is derived from an EMBL/GenBank/DDBJ whole genome shotgun (WGS) entry which is preliminary data.</text>
</comment>
<evidence type="ECO:0000256" key="5">
    <source>
        <dbReference type="ARBA" id="ARBA00029758"/>
    </source>
</evidence>
<gene>
    <name evidence="10" type="primary">rfbC</name>
    <name evidence="10" type="ORF">DLNHIDIE_02275</name>
</gene>
<evidence type="ECO:0000256" key="4">
    <source>
        <dbReference type="ARBA" id="ARBA00019595"/>
    </source>
</evidence>
<evidence type="ECO:0000313" key="11">
    <source>
        <dbReference type="Proteomes" id="UP000315403"/>
    </source>
</evidence>
<evidence type="ECO:0000256" key="2">
    <source>
        <dbReference type="ARBA" id="ARBA00001997"/>
    </source>
</evidence>
<comment type="catalytic activity">
    <reaction evidence="1">
        <text>dTDP-4-dehydro-6-deoxy-alpha-D-glucose = dTDP-4-dehydro-beta-L-rhamnose</text>
        <dbReference type="Rhea" id="RHEA:16969"/>
        <dbReference type="ChEBI" id="CHEBI:57649"/>
        <dbReference type="ChEBI" id="CHEBI:62830"/>
        <dbReference type="EC" id="5.1.3.13"/>
    </reaction>
</comment>
<evidence type="ECO:0000313" key="10">
    <source>
        <dbReference type="EMBL" id="TQN52384.1"/>
    </source>
</evidence>
<keyword evidence="10" id="KW-0413">Isomerase</keyword>
<comment type="function">
    <text evidence="2">Catalyzes the epimerization of the C3' and C5'positions of dTDP-6-deoxy-D-xylo-4-hexulose, forming dTDP-6-deoxy-L-lyxo-4-hexulose.</text>
</comment>
<dbReference type="Gene3D" id="2.60.120.10">
    <property type="entry name" value="Jelly Rolls"/>
    <property type="match status" value="1"/>
</dbReference>
<sequence length="187" mass="21330">MSTRFDILDTSLAGLRILQRKLIGDNRGYLERMFCKEELELVVPGKNIAHINHTLTKRRGTVRGMHFQHPPYAEIKFVSCLCGKVYDLAVDLRRGSPTFCKWHAELLTAENHKTLVIPEGFAHGFQTLTDECEMLYFHTEVYCPEMESGLHVQDPRLGIQWPLPVKDLSSRDAGLPYLDDSFIGLAL</sequence>
<evidence type="ECO:0000256" key="7">
    <source>
        <dbReference type="ARBA" id="ARBA00033311"/>
    </source>
</evidence>
<evidence type="ECO:0000256" key="1">
    <source>
        <dbReference type="ARBA" id="ARBA00001298"/>
    </source>
</evidence>
<dbReference type="GO" id="GO:0005829">
    <property type="term" value="C:cytosol"/>
    <property type="evidence" value="ECO:0007669"/>
    <property type="project" value="TreeGrafter"/>
</dbReference>
<dbReference type="GO" id="GO:0000271">
    <property type="term" value="P:polysaccharide biosynthetic process"/>
    <property type="evidence" value="ECO:0007669"/>
    <property type="project" value="TreeGrafter"/>
</dbReference>
<proteinExistence type="predicted"/>
<dbReference type="EMBL" id="SZUV01000001">
    <property type="protein sequence ID" value="TQN52384.1"/>
    <property type="molecule type" value="Genomic_DNA"/>
</dbReference>
<accession>A0A543Q7V0</accession>
<protein>
    <recommendedName>
        <fullName evidence="4">dTDP-4-dehydrorhamnose 3,5-epimerase</fullName>
        <ecNumber evidence="3">5.1.3.13</ecNumber>
    </recommendedName>
    <alternativeName>
        <fullName evidence="6">Thymidine diphospho-4-keto-rhamnose 3,5-epimerase</fullName>
    </alternativeName>
    <alternativeName>
        <fullName evidence="5">dTDP-4-keto-6-deoxyglucose 3,5-epimerase</fullName>
    </alternativeName>
    <alternativeName>
        <fullName evidence="7">dTDP-6-deoxy-D-xylo-4-hexulose 3,5-epimerase</fullName>
    </alternativeName>
</protein>
<dbReference type="InterPro" id="IPR014710">
    <property type="entry name" value="RmlC-like_jellyroll"/>
</dbReference>
<dbReference type="Pfam" id="PF00908">
    <property type="entry name" value="dTDP_sugar_isom"/>
    <property type="match status" value="1"/>
</dbReference>
<dbReference type="Proteomes" id="UP000315403">
    <property type="component" value="Unassembled WGS sequence"/>
</dbReference>
<reference evidence="10 11" key="1">
    <citation type="submission" date="2019-03" db="EMBL/GenBank/DDBJ databases">
        <title>New insights into Acidothiobacillus thiooxidans sulfur metabolism through coupled gene expression, solution geochemistry, microscopy and spectroscopy analyses.</title>
        <authorList>
            <person name="Camacho D."/>
            <person name="Frazao R."/>
            <person name="Fouillen A."/>
            <person name="Nanci A."/>
            <person name="Lang B.F."/>
            <person name="Apte S.C."/>
            <person name="Baron C."/>
            <person name="Warren L.A."/>
        </authorList>
    </citation>
    <scope>NUCLEOTIDE SEQUENCE [LARGE SCALE GENOMIC DNA]</scope>
    <source>
        <strain evidence="10 11">ATCC 19377</strain>
    </source>
</reference>
<dbReference type="CDD" id="cd00438">
    <property type="entry name" value="cupin_RmlC"/>
    <property type="match status" value="1"/>
</dbReference>
<feature type="active site" description="Proton acceptor" evidence="8">
    <location>
        <position position="66"/>
    </location>
</feature>
<dbReference type="GO" id="GO:0019305">
    <property type="term" value="P:dTDP-rhamnose biosynthetic process"/>
    <property type="evidence" value="ECO:0007669"/>
    <property type="project" value="TreeGrafter"/>
</dbReference>
<evidence type="ECO:0000256" key="3">
    <source>
        <dbReference type="ARBA" id="ARBA00012098"/>
    </source>
</evidence>
<dbReference type="PANTHER" id="PTHR21047">
    <property type="entry name" value="DTDP-6-DEOXY-D-GLUCOSE-3,5 EPIMERASE"/>
    <property type="match status" value="1"/>
</dbReference>
<dbReference type="RefSeq" id="WP_142088579.1">
    <property type="nucleotide sequence ID" value="NZ_SZUV01000001.1"/>
</dbReference>
<dbReference type="EC" id="5.1.3.13" evidence="3"/>
<organism evidence="10 11">
    <name type="scientific">Acidithiobacillus thiooxidans ATCC 19377</name>
    <dbReference type="NCBI Taxonomy" id="637390"/>
    <lineage>
        <taxon>Bacteria</taxon>
        <taxon>Pseudomonadati</taxon>
        <taxon>Pseudomonadota</taxon>
        <taxon>Acidithiobacillia</taxon>
        <taxon>Acidithiobacillales</taxon>
        <taxon>Acidithiobacillaceae</taxon>
        <taxon>Acidithiobacillus</taxon>
    </lineage>
</organism>
<evidence type="ECO:0000256" key="8">
    <source>
        <dbReference type="PIRSR" id="PIRSR600888-1"/>
    </source>
</evidence>
<dbReference type="SUPFAM" id="SSF51182">
    <property type="entry name" value="RmlC-like cupins"/>
    <property type="match status" value="1"/>
</dbReference>
<evidence type="ECO:0000256" key="9">
    <source>
        <dbReference type="PIRSR" id="PIRSR600888-3"/>
    </source>
</evidence>
<dbReference type="InterPro" id="IPR011051">
    <property type="entry name" value="RmlC_Cupin_sf"/>
</dbReference>
<dbReference type="InterPro" id="IPR000888">
    <property type="entry name" value="RmlC-like"/>
</dbReference>
<dbReference type="AlphaFoldDB" id="A0A543Q7V0"/>
<feature type="site" description="Participates in a stacking interaction with the thymidine ring of dTDP-4-oxo-6-deoxyglucose" evidence="9">
    <location>
        <position position="142"/>
    </location>
</feature>
<feature type="active site" description="Proton donor" evidence="8">
    <location>
        <position position="136"/>
    </location>
</feature>
<evidence type="ECO:0000256" key="6">
    <source>
        <dbReference type="ARBA" id="ARBA00031424"/>
    </source>
</evidence>
<dbReference type="PANTHER" id="PTHR21047:SF2">
    <property type="entry name" value="THYMIDINE DIPHOSPHO-4-KETO-RHAMNOSE 3,5-EPIMERASE"/>
    <property type="match status" value="1"/>
</dbReference>